<dbReference type="STRING" id="1081105.A0A167EC03"/>
<dbReference type="PRINTS" id="PR00385">
    <property type="entry name" value="P450"/>
</dbReference>
<name>A0A167EC03_METRR</name>
<keyword evidence="11" id="KW-0472">Membrane</keyword>
<dbReference type="PANTHER" id="PTHR24305:SF175">
    <property type="entry name" value="CYTOCHROME P450 MONOOXYGENASE PKFB"/>
    <property type="match status" value="1"/>
</dbReference>
<dbReference type="GO" id="GO:0004497">
    <property type="term" value="F:monooxygenase activity"/>
    <property type="evidence" value="ECO:0007669"/>
    <property type="project" value="UniProtKB-KW"/>
</dbReference>
<comment type="caution">
    <text evidence="12">The sequence shown here is derived from an EMBL/GenBank/DDBJ whole genome shotgun (WGS) entry which is preliminary data.</text>
</comment>
<evidence type="ECO:0000256" key="10">
    <source>
        <dbReference type="RuleBase" id="RU000461"/>
    </source>
</evidence>
<evidence type="ECO:0000256" key="9">
    <source>
        <dbReference type="PIRSR" id="PIRSR602403-1"/>
    </source>
</evidence>
<dbReference type="PANTHER" id="PTHR24305">
    <property type="entry name" value="CYTOCHROME P450"/>
    <property type="match status" value="1"/>
</dbReference>
<dbReference type="SUPFAM" id="SSF48264">
    <property type="entry name" value="Cytochrome P450"/>
    <property type="match status" value="1"/>
</dbReference>
<evidence type="ECO:0000256" key="1">
    <source>
        <dbReference type="ARBA" id="ARBA00001971"/>
    </source>
</evidence>
<protein>
    <submittedName>
        <fullName evidence="12">Cytochrome P450</fullName>
    </submittedName>
</protein>
<dbReference type="Proteomes" id="UP000243498">
    <property type="component" value="Unassembled WGS sequence"/>
</dbReference>
<dbReference type="InterPro" id="IPR001128">
    <property type="entry name" value="Cyt_P450"/>
</dbReference>
<dbReference type="OrthoDB" id="3934656at2759"/>
<dbReference type="InterPro" id="IPR036396">
    <property type="entry name" value="Cyt_P450_sf"/>
</dbReference>
<keyword evidence="4 9" id="KW-0349">Heme</keyword>
<comment type="cofactor">
    <cofactor evidence="1 9">
        <name>heme</name>
        <dbReference type="ChEBI" id="CHEBI:30413"/>
    </cofactor>
</comment>
<evidence type="ECO:0000256" key="4">
    <source>
        <dbReference type="ARBA" id="ARBA00022617"/>
    </source>
</evidence>
<evidence type="ECO:0000256" key="11">
    <source>
        <dbReference type="SAM" id="Phobius"/>
    </source>
</evidence>
<keyword evidence="5 9" id="KW-0479">Metal-binding</keyword>
<evidence type="ECO:0000256" key="8">
    <source>
        <dbReference type="ARBA" id="ARBA00023033"/>
    </source>
</evidence>
<feature type="transmembrane region" description="Helical" evidence="11">
    <location>
        <begin position="12"/>
        <end position="34"/>
    </location>
</feature>
<keyword evidence="6 10" id="KW-0560">Oxidoreductase</keyword>
<evidence type="ECO:0000256" key="5">
    <source>
        <dbReference type="ARBA" id="ARBA00022723"/>
    </source>
</evidence>
<dbReference type="Pfam" id="PF00067">
    <property type="entry name" value="p450"/>
    <property type="match status" value="1"/>
</dbReference>
<accession>A0A167EC03</accession>
<dbReference type="PROSITE" id="PS00086">
    <property type="entry name" value="CYTOCHROME_P450"/>
    <property type="match status" value="1"/>
</dbReference>
<dbReference type="GO" id="GO:0020037">
    <property type="term" value="F:heme binding"/>
    <property type="evidence" value="ECO:0007669"/>
    <property type="project" value="InterPro"/>
</dbReference>
<dbReference type="CDD" id="cd11060">
    <property type="entry name" value="CYP57A1-like"/>
    <property type="match status" value="1"/>
</dbReference>
<sequence>MSKLLGEVPFDLVLRVLLGLGLVGFILQRWYVWWRLRHVPGPVSANISDLTRMRWVHTKTAHLKHQRLHEQYGDVVRMGPNMVSIGNPCAIPQLYPMRRGFPKSNFYIPLRPYSRIGGALPAIFTSLDEEMHANLKKPVAQIFSLSNVVTFESMVDDVLKVVAKQLDRRFSTNDEIFDLGEWLQFFAFDVMGTLTFNKRYGFLEEGRDVGGKLNAVWLFMKQAAPMMQVPWLDKILYKNRLVDGLRHTPGNSLLQFVGDTIRERQSRLNKAATFAASPSERQDFLDRYIEIQRNNDNIPAWAVTSWTFSNVIAGSDSVGTVMQTVMYNLLKSNHSLRKLVQELETASVSRPYPKWTEVSTLPYLDACVLEALRVHPPFALPFERVVPEGGITLLGHFLPTGTIVGASPYVTNRCKTMYGEDAEFWRPERWLEGDAEHKKKMENGMLTFGAGRRICLGRYIGIFEIKKMVPFLLLNYEIEAVDHTAFKAENYWFFKQKGLYTRIHQRPNSSVSTVA</sequence>
<dbReference type="InterPro" id="IPR017972">
    <property type="entry name" value="Cyt_P450_CS"/>
</dbReference>
<organism evidence="12 13">
    <name type="scientific">Metarhizium rileyi (strain RCEF 4871)</name>
    <name type="common">Nomuraea rileyi</name>
    <dbReference type="NCBI Taxonomy" id="1649241"/>
    <lineage>
        <taxon>Eukaryota</taxon>
        <taxon>Fungi</taxon>
        <taxon>Dikarya</taxon>
        <taxon>Ascomycota</taxon>
        <taxon>Pezizomycotina</taxon>
        <taxon>Sordariomycetes</taxon>
        <taxon>Hypocreomycetidae</taxon>
        <taxon>Hypocreales</taxon>
        <taxon>Clavicipitaceae</taxon>
        <taxon>Metarhizium</taxon>
    </lineage>
</organism>
<dbReference type="EMBL" id="AZHC01000011">
    <property type="protein sequence ID" value="OAA43657.1"/>
    <property type="molecule type" value="Genomic_DNA"/>
</dbReference>
<comment type="pathway">
    <text evidence="2">Secondary metabolite biosynthesis.</text>
</comment>
<dbReference type="GO" id="GO:0005506">
    <property type="term" value="F:iron ion binding"/>
    <property type="evidence" value="ECO:0007669"/>
    <property type="project" value="InterPro"/>
</dbReference>
<keyword evidence="13" id="KW-1185">Reference proteome</keyword>
<keyword evidence="8 10" id="KW-0503">Monooxygenase</keyword>
<evidence type="ECO:0000256" key="6">
    <source>
        <dbReference type="ARBA" id="ARBA00023002"/>
    </source>
</evidence>
<evidence type="ECO:0000256" key="7">
    <source>
        <dbReference type="ARBA" id="ARBA00023004"/>
    </source>
</evidence>
<dbReference type="InterPro" id="IPR050121">
    <property type="entry name" value="Cytochrome_P450_monoxygenase"/>
</dbReference>
<comment type="similarity">
    <text evidence="3 10">Belongs to the cytochrome P450 family.</text>
</comment>
<keyword evidence="11" id="KW-1133">Transmembrane helix</keyword>
<reference evidence="12 13" key="1">
    <citation type="journal article" date="2016" name="Genome Biol. Evol.">
        <title>Divergent and convergent evolution of fungal pathogenicity.</title>
        <authorList>
            <person name="Shang Y."/>
            <person name="Xiao G."/>
            <person name="Zheng P."/>
            <person name="Cen K."/>
            <person name="Zhan S."/>
            <person name="Wang C."/>
        </authorList>
    </citation>
    <scope>NUCLEOTIDE SEQUENCE [LARGE SCALE GENOMIC DNA]</scope>
    <source>
        <strain evidence="12 13">RCEF 4871</strain>
    </source>
</reference>
<keyword evidence="7 9" id="KW-0408">Iron</keyword>
<proteinExistence type="inferred from homology"/>
<evidence type="ECO:0000313" key="12">
    <source>
        <dbReference type="EMBL" id="OAA43657.1"/>
    </source>
</evidence>
<feature type="binding site" description="axial binding residue" evidence="9">
    <location>
        <position position="455"/>
    </location>
    <ligand>
        <name>heme</name>
        <dbReference type="ChEBI" id="CHEBI:30413"/>
    </ligand>
    <ligandPart>
        <name>Fe</name>
        <dbReference type="ChEBI" id="CHEBI:18248"/>
    </ligandPart>
</feature>
<evidence type="ECO:0000313" key="13">
    <source>
        <dbReference type="Proteomes" id="UP000243498"/>
    </source>
</evidence>
<evidence type="ECO:0000256" key="3">
    <source>
        <dbReference type="ARBA" id="ARBA00010617"/>
    </source>
</evidence>
<dbReference type="PRINTS" id="PR00465">
    <property type="entry name" value="EP450IV"/>
</dbReference>
<dbReference type="Gene3D" id="1.10.630.10">
    <property type="entry name" value="Cytochrome P450"/>
    <property type="match status" value="1"/>
</dbReference>
<dbReference type="OMA" id="ICLGRYI"/>
<dbReference type="InterPro" id="IPR002403">
    <property type="entry name" value="Cyt_P450_E_grp-IV"/>
</dbReference>
<evidence type="ECO:0000256" key="2">
    <source>
        <dbReference type="ARBA" id="ARBA00005179"/>
    </source>
</evidence>
<dbReference type="GO" id="GO:0016705">
    <property type="term" value="F:oxidoreductase activity, acting on paired donors, with incorporation or reduction of molecular oxygen"/>
    <property type="evidence" value="ECO:0007669"/>
    <property type="project" value="InterPro"/>
</dbReference>
<gene>
    <name evidence="12" type="ORF">NOR_04232</name>
</gene>
<keyword evidence="11" id="KW-0812">Transmembrane</keyword>
<dbReference type="AlphaFoldDB" id="A0A167EC03"/>